<dbReference type="CDD" id="cd24015">
    <property type="entry name" value="ASKHA_NBD_PanK-III"/>
    <property type="match status" value="1"/>
</dbReference>
<feature type="binding site" evidence="16">
    <location>
        <position position="123"/>
    </location>
    <ligand>
        <name>K(+)</name>
        <dbReference type="ChEBI" id="CHEBI:29103"/>
    </ligand>
</feature>
<evidence type="ECO:0000256" key="14">
    <source>
        <dbReference type="ARBA" id="ARBA00038036"/>
    </source>
</evidence>
<comment type="cofactor">
    <cofactor evidence="16">
        <name>NH4(+)</name>
        <dbReference type="ChEBI" id="CHEBI:28938"/>
    </cofactor>
    <cofactor evidence="16">
        <name>K(+)</name>
        <dbReference type="ChEBI" id="CHEBI:29103"/>
    </cofactor>
    <text evidence="16">A monovalent cation. Ammonium or potassium.</text>
</comment>
<dbReference type="Gene3D" id="3.30.420.40">
    <property type="match status" value="2"/>
</dbReference>
<comment type="subcellular location">
    <subcellularLocation>
        <location evidence="3 16">Cytoplasm</location>
    </subcellularLocation>
</comment>
<sequence>MSARRLLLDIGNSRLKWAWQAGGDLGERGAIAHAGDPAAALPGCPLLPPHEVWIAHVTGAEHEARLAAVVRARYGCDPHFARSRDRWRGLRNGYKDPARLGVDRWLVMLAAWSEQRTATCIVDAGTALTVDAFDGDGRHLGGIIAAGLSTQQRALLDQTRFATRARGAAYHAGLGSDTESCVSQGAMLACLGAIDRAVAAVDAPARQLITGGDAGVLLPHLSGDWEHRPDLVLEGLRVLAEDR</sequence>
<evidence type="ECO:0000256" key="2">
    <source>
        <dbReference type="ARBA" id="ARBA00001958"/>
    </source>
</evidence>
<evidence type="ECO:0000256" key="15">
    <source>
        <dbReference type="ARBA" id="ARBA00040883"/>
    </source>
</evidence>
<comment type="caution">
    <text evidence="17">The sequence shown here is derived from an EMBL/GenBank/DDBJ whole genome shotgun (WGS) entry which is preliminary data.</text>
</comment>
<name>A0ABV2AC21_9GAMM</name>
<evidence type="ECO:0000256" key="13">
    <source>
        <dbReference type="ARBA" id="ARBA00022993"/>
    </source>
</evidence>
<dbReference type="GO" id="GO:0004594">
    <property type="term" value="F:pantothenate kinase activity"/>
    <property type="evidence" value="ECO:0007669"/>
    <property type="project" value="UniProtKB-EC"/>
</dbReference>
<feature type="binding site" evidence="16">
    <location>
        <position position="94"/>
    </location>
    <ligand>
        <name>substrate</name>
    </ligand>
</feature>
<feature type="binding site" evidence="16">
    <location>
        <begin position="101"/>
        <end position="104"/>
    </location>
    <ligand>
        <name>substrate</name>
    </ligand>
</feature>
<dbReference type="InterPro" id="IPR043129">
    <property type="entry name" value="ATPase_NBD"/>
</dbReference>
<feature type="active site" description="Proton acceptor" evidence="16">
    <location>
        <position position="103"/>
    </location>
</feature>
<evidence type="ECO:0000256" key="3">
    <source>
        <dbReference type="ARBA" id="ARBA00004496"/>
    </source>
</evidence>
<dbReference type="HAMAP" id="MF_01274">
    <property type="entry name" value="Pantothen_kinase_3"/>
    <property type="match status" value="1"/>
</dbReference>
<comment type="catalytic activity">
    <reaction evidence="1 16">
        <text>(R)-pantothenate + ATP = (R)-4'-phosphopantothenate + ADP + H(+)</text>
        <dbReference type="Rhea" id="RHEA:16373"/>
        <dbReference type="ChEBI" id="CHEBI:10986"/>
        <dbReference type="ChEBI" id="CHEBI:15378"/>
        <dbReference type="ChEBI" id="CHEBI:29032"/>
        <dbReference type="ChEBI" id="CHEBI:30616"/>
        <dbReference type="ChEBI" id="CHEBI:456216"/>
        <dbReference type="EC" id="2.7.1.33"/>
    </reaction>
</comment>
<keyword evidence="8 16" id="KW-0808">Transferase</keyword>
<dbReference type="SUPFAM" id="SSF53067">
    <property type="entry name" value="Actin-like ATPase domain"/>
    <property type="match status" value="2"/>
</dbReference>
<protein>
    <recommendedName>
        <fullName evidence="15 16">Type III pantothenate kinase</fullName>
        <ecNumber evidence="6 16">2.7.1.33</ecNumber>
    </recommendedName>
    <alternativeName>
        <fullName evidence="16">PanK-III</fullName>
    </alternativeName>
    <alternativeName>
        <fullName evidence="16">Pantothenic acid kinase</fullName>
    </alternativeName>
</protein>
<feature type="binding site" evidence="16">
    <location>
        <position position="126"/>
    </location>
    <ligand>
        <name>ATP</name>
        <dbReference type="ChEBI" id="CHEBI:30616"/>
    </ligand>
</feature>
<keyword evidence="13 16" id="KW-0173">Coenzyme A biosynthesis</keyword>
<evidence type="ECO:0000256" key="9">
    <source>
        <dbReference type="ARBA" id="ARBA00022741"/>
    </source>
</evidence>
<evidence type="ECO:0000256" key="12">
    <source>
        <dbReference type="ARBA" id="ARBA00022958"/>
    </source>
</evidence>
<feature type="binding site" evidence="16">
    <location>
        <begin position="9"/>
        <end position="16"/>
    </location>
    <ligand>
        <name>ATP</name>
        <dbReference type="ChEBI" id="CHEBI:30616"/>
    </ligand>
</feature>
<comment type="similarity">
    <text evidence="14 16">Belongs to the type III pantothenate kinase family.</text>
</comment>
<evidence type="ECO:0000256" key="4">
    <source>
        <dbReference type="ARBA" id="ARBA00005225"/>
    </source>
</evidence>
<dbReference type="EMBL" id="JBEPIJ010000014">
    <property type="protein sequence ID" value="MES0874791.1"/>
    <property type="molecule type" value="Genomic_DNA"/>
</dbReference>
<evidence type="ECO:0000256" key="6">
    <source>
        <dbReference type="ARBA" id="ARBA00012102"/>
    </source>
</evidence>
<evidence type="ECO:0000256" key="16">
    <source>
        <dbReference type="HAMAP-Rule" id="MF_01274"/>
    </source>
</evidence>
<evidence type="ECO:0000256" key="1">
    <source>
        <dbReference type="ARBA" id="ARBA00001206"/>
    </source>
</evidence>
<comment type="subunit">
    <text evidence="5 16">Homodimer.</text>
</comment>
<evidence type="ECO:0000313" key="18">
    <source>
        <dbReference type="Proteomes" id="UP001465331"/>
    </source>
</evidence>
<dbReference type="Pfam" id="PF03309">
    <property type="entry name" value="Pan_kinase"/>
    <property type="match status" value="1"/>
</dbReference>
<dbReference type="PANTHER" id="PTHR34265:SF1">
    <property type="entry name" value="TYPE III PANTOTHENATE KINASE"/>
    <property type="match status" value="1"/>
</dbReference>
<comment type="function">
    <text evidence="16">Catalyzes the phosphorylation of pantothenate (Pan), the first step in CoA biosynthesis.</text>
</comment>
<keyword evidence="16" id="KW-0479">Metal-binding</keyword>
<accession>A0ABV2AC21</accession>
<reference evidence="17 18" key="1">
    <citation type="submission" date="2024-06" db="EMBL/GenBank/DDBJ databases">
        <authorList>
            <person name="Li Z."/>
            <person name="Jiang Y."/>
        </authorList>
    </citation>
    <scope>NUCLEOTIDE SEQUENCE [LARGE SCALE GENOMIC DNA]</scope>
    <source>
        <strain evidence="17 18">HSW-8</strain>
    </source>
</reference>
<gene>
    <name evidence="16" type="primary">coaX</name>
    <name evidence="17" type="ORF">ABSH63_12360</name>
</gene>
<dbReference type="NCBIfam" id="TIGR00671">
    <property type="entry name" value="baf"/>
    <property type="match status" value="1"/>
</dbReference>
<dbReference type="PANTHER" id="PTHR34265">
    <property type="entry name" value="TYPE III PANTOTHENATE KINASE"/>
    <property type="match status" value="1"/>
</dbReference>
<dbReference type="Proteomes" id="UP001465331">
    <property type="component" value="Unassembled WGS sequence"/>
</dbReference>
<organism evidence="17 18">
    <name type="scientific">Sinimarinibacterium thermocellulolyticum</name>
    <dbReference type="NCBI Taxonomy" id="3170016"/>
    <lineage>
        <taxon>Bacteria</taxon>
        <taxon>Pseudomonadati</taxon>
        <taxon>Pseudomonadota</taxon>
        <taxon>Gammaproteobacteria</taxon>
        <taxon>Nevskiales</taxon>
        <taxon>Nevskiaceae</taxon>
        <taxon>Sinimarinibacterium</taxon>
    </lineage>
</organism>
<dbReference type="InterPro" id="IPR004619">
    <property type="entry name" value="Type_III_PanK"/>
</dbReference>
<evidence type="ECO:0000256" key="8">
    <source>
        <dbReference type="ARBA" id="ARBA00022679"/>
    </source>
</evidence>
<keyword evidence="9 16" id="KW-0547">Nucleotide-binding</keyword>
<evidence type="ECO:0000256" key="5">
    <source>
        <dbReference type="ARBA" id="ARBA00011738"/>
    </source>
</evidence>
<proteinExistence type="inferred from homology"/>
<evidence type="ECO:0000256" key="11">
    <source>
        <dbReference type="ARBA" id="ARBA00022840"/>
    </source>
</evidence>
<keyword evidence="10 16" id="KW-0418">Kinase</keyword>
<evidence type="ECO:0000313" key="17">
    <source>
        <dbReference type="EMBL" id="MES0874791.1"/>
    </source>
</evidence>
<evidence type="ECO:0000256" key="7">
    <source>
        <dbReference type="ARBA" id="ARBA00022490"/>
    </source>
</evidence>
<dbReference type="RefSeq" id="WP_352890169.1">
    <property type="nucleotide sequence ID" value="NZ_JBEPIJ010000014.1"/>
</dbReference>
<feature type="binding site" evidence="16">
    <location>
        <position position="178"/>
    </location>
    <ligand>
        <name>substrate</name>
    </ligand>
</feature>
<keyword evidence="18" id="KW-1185">Reference proteome</keyword>
<comment type="pathway">
    <text evidence="4 16">Cofactor biosynthesis; coenzyme A biosynthesis; CoA from (R)-pantothenate: step 1/5.</text>
</comment>
<comment type="cofactor">
    <cofactor evidence="2">
        <name>K(+)</name>
        <dbReference type="ChEBI" id="CHEBI:29103"/>
    </cofactor>
</comment>
<dbReference type="EC" id="2.7.1.33" evidence="6 16"/>
<keyword evidence="11 16" id="KW-0067">ATP-binding</keyword>
<evidence type="ECO:0000256" key="10">
    <source>
        <dbReference type="ARBA" id="ARBA00022777"/>
    </source>
</evidence>
<keyword evidence="7 16" id="KW-0963">Cytoplasm</keyword>
<keyword evidence="12 16" id="KW-0630">Potassium</keyword>